<sequence length="291" mass="32432">MYTQAEQIIKKHLARSEWKPVRVISDLVKAGLSHDEAEALMRTSTPARKKTKEHKPHNSHATPVSLEALSTHYIVVGDYDQLTLQHQDVLIAAIRNGKGRSSWKDESMAVTLFGLVKAYPVITTAEVNKYLNRGAFIDSIPLFIDGEIIEGDLMPSADNDSVKGVFRAVKQLKKITDHMAATGTLNFQKYLGRVPTDDDVQRAVGIVMPVIRNPYYHDIDYDRMYRNMPAAGHKEDSKRIIREWKEDLGIKGSKMPGGKTLAGYTTPASANDTAGEHMSVTDYDMTGSETE</sequence>
<keyword evidence="3" id="KW-1185">Reference proteome</keyword>
<proteinExistence type="predicted"/>
<dbReference type="EMBL" id="LZEY01000001">
    <property type="protein sequence ID" value="OBU13333.1"/>
    <property type="molecule type" value="Genomic_DNA"/>
</dbReference>
<comment type="caution">
    <text evidence="2">The sequence shown here is derived from an EMBL/GenBank/DDBJ whole genome shotgun (WGS) entry which is preliminary data.</text>
</comment>
<accession>A0A1B8HTX8</accession>
<dbReference type="RefSeq" id="WP_067398220.1">
    <property type="nucleotide sequence ID" value="NZ_LZEY01000001.1"/>
</dbReference>
<name>A0A1B8HTX8_9GAMM</name>
<organism evidence="2 3">
    <name type="scientific">Morganella psychrotolerans</name>
    <dbReference type="NCBI Taxonomy" id="368603"/>
    <lineage>
        <taxon>Bacteria</taxon>
        <taxon>Pseudomonadati</taxon>
        <taxon>Pseudomonadota</taxon>
        <taxon>Gammaproteobacteria</taxon>
        <taxon>Enterobacterales</taxon>
        <taxon>Morganellaceae</taxon>
        <taxon>Morganella</taxon>
    </lineage>
</organism>
<evidence type="ECO:0000313" key="3">
    <source>
        <dbReference type="Proteomes" id="UP000092377"/>
    </source>
</evidence>
<evidence type="ECO:0000313" key="2">
    <source>
        <dbReference type="EMBL" id="OBU13333.1"/>
    </source>
</evidence>
<dbReference type="Proteomes" id="UP000092377">
    <property type="component" value="Unassembled WGS sequence"/>
</dbReference>
<gene>
    <name evidence="2" type="ORF">AYY18_00875</name>
</gene>
<evidence type="ECO:0000256" key="1">
    <source>
        <dbReference type="SAM" id="MobiDB-lite"/>
    </source>
</evidence>
<dbReference type="AlphaFoldDB" id="A0A1B8HTX8"/>
<reference evidence="3" key="1">
    <citation type="submission" date="2016-06" db="EMBL/GenBank/DDBJ databases">
        <authorList>
            <person name="Butler K."/>
        </authorList>
    </citation>
    <scope>NUCLEOTIDE SEQUENCE [LARGE SCALE GENOMIC DNA]</scope>
    <source>
        <strain evidence="3">GCSL-Mp20</strain>
    </source>
</reference>
<feature type="region of interest" description="Disordered" evidence="1">
    <location>
        <begin position="259"/>
        <end position="291"/>
    </location>
</feature>
<protein>
    <submittedName>
        <fullName evidence="2">Uncharacterized protein</fullName>
    </submittedName>
</protein>